<gene>
    <name evidence="1" type="ORF">GCM10009409_36580</name>
</gene>
<evidence type="ECO:0000313" key="1">
    <source>
        <dbReference type="EMBL" id="GGP68262.1"/>
    </source>
</evidence>
<proteinExistence type="predicted"/>
<sequence length="58" mass="6531">MKMKNPIGLTLYLTLHMSASGQLYRSFIGDQAHCVNSLQKVCSQSIAAHFTQIMYLCH</sequence>
<dbReference type="EMBL" id="BMQV01000058">
    <property type="protein sequence ID" value="GGP68262.1"/>
    <property type="molecule type" value="Genomic_DNA"/>
</dbReference>
<accession>A0ABQ2QAA3</accession>
<dbReference type="Proteomes" id="UP000654367">
    <property type="component" value="Unassembled WGS sequence"/>
</dbReference>
<name>A0ABQ2QAA3_9GAMM</name>
<reference evidence="2" key="1">
    <citation type="journal article" date="2019" name="Int. J. Syst. Evol. Microbiol.">
        <title>The Global Catalogue of Microorganisms (GCM) 10K type strain sequencing project: providing services to taxonomists for standard genome sequencing and annotation.</title>
        <authorList>
            <consortium name="The Broad Institute Genomics Platform"/>
            <consortium name="The Broad Institute Genome Sequencing Center for Infectious Disease"/>
            <person name="Wu L."/>
            <person name="Ma J."/>
        </authorList>
    </citation>
    <scope>NUCLEOTIDE SEQUENCE [LARGE SCALE GENOMIC DNA]</scope>
    <source>
        <strain evidence="2">JCM 32304</strain>
    </source>
</reference>
<organism evidence="1 2">
    <name type="scientific">Shewanella saliphila</name>
    <dbReference type="NCBI Taxonomy" id="2282698"/>
    <lineage>
        <taxon>Bacteria</taxon>
        <taxon>Pseudomonadati</taxon>
        <taxon>Pseudomonadota</taxon>
        <taxon>Gammaproteobacteria</taxon>
        <taxon>Alteromonadales</taxon>
        <taxon>Shewanellaceae</taxon>
        <taxon>Shewanella</taxon>
    </lineage>
</organism>
<protein>
    <submittedName>
        <fullName evidence="1">Uncharacterized protein</fullName>
    </submittedName>
</protein>
<comment type="caution">
    <text evidence="1">The sequence shown here is derived from an EMBL/GenBank/DDBJ whole genome shotgun (WGS) entry which is preliminary data.</text>
</comment>
<keyword evidence="2" id="KW-1185">Reference proteome</keyword>
<evidence type="ECO:0000313" key="2">
    <source>
        <dbReference type="Proteomes" id="UP000654367"/>
    </source>
</evidence>